<sequence>MTPSLAIFWPILGQVLLTYAIYVLMSRRRMSAIKAGKARASDFKVPSVEPEPSATAARALVNQFELPVLFYAACLSLYVTGGAGTVAVVVAWAFVAARAVHAYVHVTSNTVMLRRRLFIASLAVNCVQWLLLAVHIATA</sequence>
<evidence type="ECO:0000313" key="6">
    <source>
        <dbReference type="EMBL" id="OCW57080.1"/>
    </source>
</evidence>
<dbReference type="InterPro" id="IPR023352">
    <property type="entry name" value="MAPEG-like_dom_sf"/>
</dbReference>
<dbReference type="InterPro" id="IPR001129">
    <property type="entry name" value="Membr-assoc_MAPEG"/>
</dbReference>
<evidence type="ECO:0000256" key="4">
    <source>
        <dbReference type="ARBA" id="ARBA00023136"/>
    </source>
</evidence>
<feature type="transmembrane region" description="Helical" evidence="5">
    <location>
        <begin position="6"/>
        <end position="25"/>
    </location>
</feature>
<evidence type="ECO:0000256" key="2">
    <source>
        <dbReference type="ARBA" id="ARBA00022692"/>
    </source>
</evidence>
<evidence type="ECO:0008006" key="8">
    <source>
        <dbReference type="Google" id="ProtNLM"/>
    </source>
</evidence>
<dbReference type="RefSeq" id="WP_066180372.1">
    <property type="nucleotide sequence ID" value="NZ_LQZT01000023.1"/>
</dbReference>
<evidence type="ECO:0000256" key="3">
    <source>
        <dbReference type="ARBA" id="ARBA00022989"/>
    </source>
</evidence>
<organism evidence="6 7">
    <name type="scientific">Hoeflea olei</name>
    <dbReference type="NCBI Taxonomy" id="1480615"/>
    <lineage>
        <taxon>Bacteria</taxon>
        <taxon>Pseudomonadati</taxon>
        <taxon>Pseudomonadota</taxon>
        <taxon>Alphaproteobacteria</taxon>
        <taxon>Hyphomicrobiales</taxon>
        <taxon>Rhizobiaceae</taxon>
        <taxon>Hoeflea</taxon>
    </lineage>
</organism>
<dbReference type="AlphaFoldDB" id="A0A1C1YUQ1"/>
<keyword evidence="3 5" id="KW-1133">Transmembrane helix</keyword>
<name>A0A1C1YUQ1_9HYPH</name>
<protein>
    <recommendedName>
        <fullName evidence="8">MAPEG family protein</fullName>
    </recommendedName>
</protein>
<feature type="transmembrane region" description="Helical" evidence="5">
    <location>
        <begin position="68"/>
        <end position="97"/>
    </location>
</feature>
<keyword evidence="4 5" id="KW-0472">Membrane</keyword>
<comment type="subcellular location">
    <subcellularLocation>
        <location evidence="1">Membrane</location>
    </subcellularLocation>
</comment>
<keyword evidence="7" id="KW-1185">Reference proteome</keyword>
<evidence type="ECO:0000313" key="7">
    <source>
        <dbReference type="Proteomes" id="UP000094795"/>
    </source>
</evidence>
<dbReference type="Pfam" id="PF01124">
    <property type="entry name" value="MAPEG"/>
    <property type="match status" value="1"/>
</dbReference>
<reference evidence="6 7" key="1">
    <citation type="submission" date="2015-12" db="EMBL/GenBank/DDBJ databases">
        <authorList>
            <person name="Shamseldin A."/>
            <person name="Moawad H."/>
            <person name="Abd El-Rahim W.M."/>
            <person name="Sadowsky M.J."/>
        </authorList>
    </citation>
    <scope>NUCLEOTIDE SEQUENCE [LARGE SCALE GENOMIC DNA]</scope>
    <source>
        <strain evidence="6 7">JC234</strain>
    </source>
</reference>
<dbReference type="OrthoDB" id="5516290at2"/>
<proteinExistence type="predicted"/>
<evidence type="ECO:0000256" key="1">
    <source>
        <dbReference type="ARBA" id="ARBA00004370"/>
    </source>
</evidence>
<gene>
    <name evidence="6" type="ORF">AWJ14_07990</name>
</gene>
<dbReference type="Gene3D" id="1.20.120.550">
    <property type="entry name" value="Membrane associated eicosanoid/glutathione metabolism-like domain"/>
    <property type="match status" value="1"/>
</dbReference>
<dbReference type="STRING" id="1480615.AWJ14_07990"/>
<comment type="caution">
    <text evidence="6">The sequence shown here is derived from an EMBL/GenBank/DDBJ whole genome shotgun (WGS) entry which is preliminary data.</text>
</comment>
<evidence type="ECO:0000256" key="5">
    <source>
        <dbReference type="SAM" id="Phobius"/>
    </source>
</evidence>
<dbReference type="Proteomes" id="UP000094795">
    <property type="component" value="Unassembled WGS sequence"/>
</dbReference>
<dbReference type="EMBL" id="LQZT01000023">
    <property type="protein sequence ID" value="OCW57080.1"/>
    <property type="molecule type" value="Genomic_DNA"/>
</dbReference>
<keyword evidence="2 5" id="KW-0812">Transmembrane</keyword>
<accession>A0A1C1YUQ1</accession>
<dbReference type="GO" id="GO:0016020">
    <property type="term" value="C:membrane"/>
    <property type="evidence" value="ECO:0007669"/>
    <property type="project" value="UniProtKB-SubCell"/>
</dbReference>
<feature type="transmembrane region" description="Helical" evidence="5">
    <location>
        <begin position="117"/>
        <end position="137"/>
    </location>
</feature>
<dbReference type="SUPFAM" id="SSF161084">
    <property type="entry name" value="MAPEG domain-like"/>
    <property type="match status" value="1"/>
</dbReference>